<accession>A0A086T259</accession>
<dbReference type="OrthoDB" id="3437384at2759"/>
<name>A0A086T259_HAPC1</name>
<evidence type="ECO:0000313" key="2">
    <source>
        <dbReference type="EMBL" id="KFH43441.1"/>
    </source>
</evidence>
<reference evidence="3" key="1">
    <citation type="journal article" date="2014" name="Genome Announc.">
        <title>Genome sequence and annotation of Acremonium chrysogenum, producer of the beta-lactam antibiotic cephalosporin C.</title>
        <authorList>
            <person name="Terfehr D."/>
            <person name="Dahlmann T.A."/>
            <person name="Specht T."/>
            <person name="Zadra I."/>
            <person name="Kuernsteiner H."/>
            <person name="Kueck U."/>
        </authorList>
    </citation>
    <scope>NUCLEOTIDE SEQUENCE [LARGE SCALE GENOMIC DNA]</scope>
    <source>
        <strain evidence="3">ATCC 11550 / CBS 779.69 / DSM 880 / IAM 14645 / JCM 23072 / IMI 49137</strain>
    </source>
</reference>
<protein>
    <submittedName>
        <fullName evidence="2">Uncharacterized protein</fullName>
    </submittedName>
</protein>
<dbReference type="Proteomes" id="UP000029964">
    <property type="component" value="Unassembled WGS sequence"/>
</dbReference>
<dbReference type="AlphaFoldDB" id="A0A086T259"/>
<feature type="region of interest" description="Disordered" evidence="1">
    <location>
        <begin position="25"/>
        <end position="58"/>
    </location>
</feature>
<proteinExistence type="predicted"/>
<dbReference type="EMBL" id="JPKY01000069">
    <property type="protein sequence ID" value="KFH43441.1"/>
    <property type="molecule type" value="Genomic_DNA"/>
</dbReference>
<feature type="region of interest" description="Disordered" evidence="1">
    <location>
        <begin position="116"/>
        <end position="167"/>
    </location>
</feature>
<feature type="compositionally biased region" description="Polar residues" evidence="1">
    <location>
        <begin position="120"/>
        <end position="130"/>
    </location>
</feature>
<feature type="compositionally biased region" description="Basic and acidic residues" evidence="1">
    <location>
        <begin position="141"/>
        <end position="152"/>
    </location>
</feature>
<evidence type="ECO:0000313" key="3">
    <source>
        <dbReference type="Proteomes" id="UP000029964"/>
    </source>
</evidence>
<evidence type="ECO:0000256" key="1">
    <source>
        <dbReference type="SAM" id="MobiDB-lite"/>
    </source>
</evidence>
<dbReference type="HOGENOM" id="CLU_1594054_0_0_1"/>
<sequence length="167" mass="18752">MPALWRRGPCSERIHSLPLVRQSLADNGAQAKPSDHSFKGYPEVDQQRSEPSEAADIKSLPRFRKTAALPAIEAYLRRCFLSDHDSERRSSPAGGNSQQEIARRAELKRLRNERLRQELTNESLSNNVSRKASRTIGQAREPGRGPTKDIPIRSRKNRRGSQSIGDG</sequence>
<organism evidence="2 3">
    <name type="scientific">Hapsidospora chrysogenum (strain ATCC 11550 / CBS 779.69 / DSM 880 / IAM 14645 / JCM 23072 / IMI 49137)</name>
    <name type="common">Acremonium chrysogenum</name>
    <dbReference type="NCBI Taxonomy" id="857340"/>
    <lineage>
        <taxon>Eukaryota</taxon>
        <taxon>Fungi</taxon>
        <taxon>Dikarya</taxon>
        <taxon>Ascomycota</taxon>
        <taxon>Pezizomycotina</taxon>
        <taxon>Sordariomycetes</taxon>
        <taxon>Hypocreomycetidae</taxon>
        <taxon>Hypocreales</taxon>
        <taxon>Bionectriaceae</taxon>
        <taxon>Hapsidospora</taxon>
    </lineage>
</organism>
<keyword evidence="3" id="KW-1185">Reference proteome</keyword>
<feature type="region of interest" description="Disordered" evidence="1">
    <location>
        <begin position="84"/>
        <end position="104"/>
    </location>
</feature>
<comment type="caution">
    <text evidence="2">The sequence shown here is derived from an EMBL/GenBank/DDBJ whole genome shotgun (WGS) entry which is preliminary data.</text>
</comment>
<gene>
    <name evidence="2" type="ORF">ACRE_058130</name>
</gene>